<evidence type="ECO:0000256" key="2">
    <source>
        <dbReference type="PIRSR" id="PIRSR640198-3"/>
    </source>
</evidence>
<feature type="site" description="Important for autoinhibition of adenylyltransferase activity" evidence="2">
    <location>
        <position position="55"/>
    </location>
</feature>
<dbReference type="Proteomes" id="UP000034793">
    <property type="component" value="Unassembled WGS sequence"/>
</dbReference>
<dbReference type="EMBL" id="LBXL01000022">
    <property type="protein sequence ID" value="KKR29780.1"/>
    <property type="molecule type" value="Genomic_DNA"/>
</dbReference>
<dbReference type="Gene3D" id="1.10.3290.10">
    <property type="entry name" value="Fido-like domain"/>
    <property type="match status" value="1"/>
</dbReference>
<accession>A0A0G0S4Z7</accession>
<dbReference type="SUPFAM" id="SSF140931">
    <property type="entry name" value="Fic-like"/>
    <property type="match status" value="1"/>
</dbReference>
<feature type="domain" description="Fido" evidence="3">
    <location>
        <begin position="104"/>
        <end position="257"/>
    </location>
</feature>
<dbReference type="PANTHER" id="PTHR13504">
    <property type="entry name" value="FIDO DOMAIN-CONTAINING PROTEIN DDB_G0283145"/>
    <property type="match status" value="1"/>
</dbReference>
<comment type="caution">
    <text evidence="4">The sequence shown here is derived from an EMBL/GenBank/DDBJ whole genome shotgun (WGS) entry which is preliminary data.</text>
</comment>
<dbReference type="Pfam" id="PF02661">
    <property type="entry name" value="Fic"/>
    <property type="match status" value="1"/>
</dbReference>
<sequence>MYTPKFEITNKILKNIGAIEAAKEVIENAPLVPYYEKQFRSEALARTVHHGTHIEGVGLSNLDEVKKVLEGEEVVAHDRDIQEVINYRNVMSLLDELAVKRGGYDVESLLDIHKETVNKIVSQEKVGTLRKTQVIIREESTGTVILQPPPAIEVPYLLEDFFEWLNSEEAKDVHPIIRAGISHYILVSIHPFVEGNGRTIRAFASLILMREGYNIKRFFSLEEHFDSDPGSYYEALAEVDKQSKNIAARDITAWLTYFTQVVAVELNKIKELVRKLSIDSRLKLKIGEQVALTQRQMKLIEYLSEVGSGIMQDLRSIFPMVSEDTVLRDLSDLMDKGIIKKEGKTKASRYIIASR</sequence>
<name>A0A0G0S4Z7_9BACT</name>
<protein>
    <recommendedName>
        <fullName evidence="3">Fido domain-containing protein</fullName>
    </recommendedName>
</protein>
<evidence type="ECO:0000256" key="1">
    <source>
        <dbReference type="PIRSR" id="PIRSR640198-1"/>
    </source>
</evidence>
<evidence type="ECO:0000259" key="3">
    <source>
        <dbReference type="PROSITE" id="PS51459"/>
    </source>
</evidence>
<dbReference type="PROSITE" id="PS51459">
    <property type="entry name" value="FIDO"/>
    <property type="match status" value="1"/>
</dbReference>
<dbReference type="PANTHER" id="PTHR13504:SF38">
    <property type="entry name" value="FIDO DOMAIN-CONTAINING PROTEIN"/>
    <property type="match status" value="1"/>
</dbReference>
<organism evidence="4 5">
    <name type="scientific">Candidatus Woesebacteria bacterium GW2011_GWA1_39_8</name>
    <dbReference type="NCBI Taxonomy" id="1618552"/>
    <lineage>
        <taxon>Bacteria</taxon>
        <taxon>Candidatus Woeseibacteriota</taxon>
    </lineage>
</organism>
<dbReference type="AlphaFoldDB" id="A0A0G0S4Z7"/>
<dbReference type="InterPro" id="IPR040198">
    <property type="entry name" value="Fido_containing"/>
</dbReference>
<reference evidence="4 5" key="1">
    <citation type="journal article" date="2015" name="Nature">
        <title>rRNA introns, odd ribosomes, and small enigmatic genomes across a large radiation of phyla.</title>
        <authorList>
            <person name="Brown C.T."/>
            <person name="Hug L.A."/>
            <person name="Thomas B.C."/>
            <person name="Sharon I."/>
            <person name="Castelle C.J."/>
            <person name="Singh A."/>
            <person name="Wilkins M.J."/>
            <person name="Williams K.H."/>
            <person name="Banfield J.F."/>
        </authorList>
    </citation>
    <scope>NUCLEOTIDE SEQUENCE [LARGE SCALE GENOMIC DNA]</scope>
</reference>
<evidence type="ECO:0000313" key="5">
    <source>
        <dbReference type="Proteomes" id="UP000034793"/>
    </source>
</evidence>
<feature type="active site" evidence="1">
    <location>
        <position position="190"/>
    </location>
</feature>
<dbReference type="InterPro" id="IPR003812">
    <property type="entry name" value="Fido"/>
</dbReference>
<proteinExistence type="predicted"/>
<evidence type="ECO:0000313" key="4">
    <source>
        <dbReference type="EMBL" id="KKR29780.1"/>
    </source>
</evidence>
<dbReference type="Gene3D" id="1.10.10.10">
    <property type="entry name" value="Winged helix-like DNA-binding domain superfamily/Winged helix DNA-binding domain"/>
    <property type="match status" value="1"/>
</dbReference>
<dbReference type="InterPro" id="IPR036597">
    <property type="entry name" value="Fido-like_dom_sf"/>
</dbReference>
<gene>
    <name evidence="4" type="ORF">UT61_C0022G0008</name>
</gene>
<dbReference type="InterPro" id="IPR036388">
    <property type="entry name" value="WH-like_DNA-bd_sf"/>
</dbReference>